<feature type="domain" description="Septum formation-related" evidence="2">
    <location>
        <begin position="57"/>
        <end position="151"/>
    </location>
</feature>
<feature type="chain" id="PRO_5013083439" evidence="1">
    <location>
        <begin position="26"/>
        <end position="167"/>
    </location>
</feature>
<evidence type="ECO:0000313" key="4">
    <source>
        <dbReference type="Proteomes" id="UP000225548"/>
    </source>
</evidence>
<evidence type="ECO:0000259" key="2">
    <source>
        <dbReference type="Pfam" id="PF13845"/>
    </source>
</evidence>
<dbReference type="PROSITE" id="PS51257">
    <property type="entry name" value="PROKAR_LIPOPROTEIN"/>
    <property type="match status" value="1"/>
</dbReference>
<comment type="caution">
    <text evidence="3">The sequence shown here is derived from an EMBL/GenBank/DDBJ whole genome shotgun (WGS) entry which is preliminary data.</text>
</comment>
<dbReference type="OrthoDB" id="3628931at2"/>
<dbReference type="EMBL" id="PDJG01000001">
    <property type="protein sequence ID" value="PFG34935.1"/>
    <property type="molecule type" value="Genomic_DNA"/>
</dbReference>
<dbReference type="AlphaFoldDB" id="A0A2A9E9F8"/>
<keyword evidence="4" id="KW-1185">Reference proteome</keyword>
<proteinExistence type="predicted"/>
<evidence type="ECO:0000313" key="3">
    <source>
        <dbReference type="EMBL" id="PFG34935.1"/>
    </source>
</evidence>
<dbReference type="RefSeq" id="WP_098455891.1">
    <property type="nucleotide sequence ID" value="NZ_PDJG01000001.1"/>
</dbReference>
<dbReference type="Proteomes" id="UP000225548">
    <property type="component" value="Unassembled WGS sequence"/>
</dbReference>
<sequence>MRAPTRSFGGVITLAAALALTGCSAIDDLVGNDEPERDDAGEIVEAAELDVFSLLVGDCVNSADLADTVETVPTVPCSEPHDSEAFAVMDLPAGDFPGNDAIDIAADDFCYDEFTAFVGIAWDDSTLDYFPLTPLEEGWNQLDDRQVLCFVFDGEGGVVGTLKDAAR</sequence>
<name>A0A2A9E9F8_9MICO</name>
<organism evidence="3 4">
    <name type="scientific">Sanguibacter antarcticus</name>
    <dbReference type="NCBI Taxonomy" id="372484"/>
    <lineage>
        <taxon>Bacteria</taxon>
        <taxon>Bacillati</taxon>
        <taxon>Actinomycetota</taxon>
        <taxon>Actinomycetes</taxon>
        <taxon>Micrococcales</taxon>
        <taxon>Sanguibacteraceae</taxon>
        <taxon>Sanguibacter</taxon>
    </lineage>
</organism>
<dbReference type="InterPro" id="IPR026004">
    <property type="entry name" value="Septum_form"/>
</dbReference>
<dbReference type="Pfam" id="PF13845">
    <property type="entry name" value="Septum_form"/>
    <property type="match status" value="1"/>
</dbReference>
<keyword evidence="1" id="KW-0732">Signal</keyword>
<reference evidence="3 4" key="1">
    <citation type="submission" date="2017-10" db="EMBL/GenBank/DDBJ databases">
        <title>Sequencing the genomes of 1000 actinobacteria strains.</title>
        <authorList>
            <person name="Klenk H.-P."/>
        </authorList>
    </citation>
    <scope>NUCLEOTIDE SEQUENCE [LARGE SCALE GENOMIC DNA]</scope>
    <source>
        <strain evidence="3 4">DSM 18966</strain>
    </source>
</reference>
<gene>
    <name evidence="3" type="ORF">ATL42_2867</name>
</gene>
<protein>
    <submittedName>
        <fullName evidence="3">Putative regulator of septum formation</fullName>
    </submittedName>
</protein>
<evidence type="ECO:0000256" key="1">
    <source>
        <dbReference type="SAM" id="SignalP"/>
    </source>
</evidence>
<feature type="signal peptide" evidence="1">
    <location>
        <begin position="1"/>
        <end position="25"/>
    </location>
</feature>
<accession>A0A2A9E9F8</accession>